<dbReference type="InterPro" id="IPR013783">
    <property type="entry name" value="Ig-like_fold"/>
</dbReference>
<sequence>MTETLSDYDTVRHLHQRLGVARDAEEAGRLAIAAGLDVELAMAYGYGPTLAQAVHRGVVPAEQLDQAAWRVLRDKFALGLFDRPYADEDPVVISEVAAQGSDLSARLARQSVTLLKNDDGVLPLRRDLRRIAIVGPHADGVSVAFPTYTYPAMLEMFRARVTGERGAMPGTEHMAGDMPPEAISLLRQTIAGALGTPIDEYLRDNYGAQSLADAVRLAVPDAEVIVAAGCGVLDEEPADIAAAVTAASDADVVILALGGRAGWFTPRISEGEGCDTADIDLPANQVALVEAVAATGTPCVGVVCTGRPMALTAIAGHLPALLYGYYGGQHAAAAMAGALFGDVNPAGKLPITIPRHSGQVPIYHGQLTGSGYHRTGQDMHQGYLDMPSTPLYTFGHGLSYTTFGYADLELNAREVDSEAAVTVALTVTNTGERAGEEVVQLYFSDQATGLERPARELVGFARLDLPAGAAATVEFTVRMDQLGYLGLDGDFILEPGPVQVLAGSSSSDIRLRGAFDIVGKTVVLDGRRSYLSQATIR</sequence>
<evidence type="ECO:0000259" key="5">
    <source>
        <dbReference type="SMART" id="SM01217"/>
    </source>
</evidence>
<comment type="function">
    <text evidence="3">Catalyzes the hydrolysis of a non-reducing terminal alpha-L-arabinopyranosidic linkage in ginsenoside Rb2 (alpha-L-arabinopyranosyl-(1-&gt;6)-alpha-D-glucopyranosyl) to release alpha-D-glucopyranosyl (Rd). It is not able to hydrolyze alpha-L-arabinofuranosyl-(1-&gt;6)-alpha-D-glucopyranosyl (Rc).</text>
</comment>
<proteinExistence type="inferred from homology"/>
<dbReference type="InterPro" id="IPR002772">
    <property type="entry name" value="Glyco_hydro_3_C"/>
</dbReference>
<dbReference type="InterPro" id="IPR050288">
    <property type="entry name" value="Cellulose_deg_GH3"/>
</dbReference>
<reference evidence="6 7" key="1">
    <citation type="submission" date="2018-06" db="EMBL/GenBank/DDBJ databases">
        <title>Genomic Encyclopedia of Type Strains, Phase III (KMG-III): the genomes of soil and plant-associated and newly described type strains.</title>
        <authorList>
            <person name="Whitman W."/>
        </authorList>
    </citation>
    <scope>NUCLEOTIDE SEQUENCE [LARGE SCALE GENOMIC DNA]</scope>
    <source>
        <strain evidence="6 7">CGMCC 4.7090</strain>
    </source>
</reference>
<keyword evidence="7" id="KW-1185">Reference proteome</keyword>
<dbReference type="InterPro" id="IPR017853">
    <property type="entry name" value="GH"/>
</dbReference>
<dbReference type="Gene3D" id="2.60.40.10">
    <property type="entry name" value="Immunoglobulins"/>
    <property type="match status" value="1"/>
</dbReference>
<comment type="similarity">
    <text evidence="1">Belongs to the glycosyl hydrolase 3 family.</text>
</comment>
<dbReference type="Gene3D" id="3.20.20.300">
    <property type="entry name" value="Glycoside hydrolase, family 3, N-terminal domain"/>
    <property type="match status" value="1"/>
</dbReference>
<evidence type="ECO:0000256" key="2">
    <source>
        <dbReference type="ARBA" id="ARBA00022801"/>
    </source>
</evidence>
<dbReference type="OrthoDB" id="3304319at2"/>
<evidence type="ECO:0000313" key="6">
    <source>
        <dbReference type="EMBL" id="RAK26445.1"/>
    </source>
</evidence>
<organism evidence="6 7">
    <name type="scientific">Actinoplanes lutulentus</name>
    <dbReference type="NCBI Taxonomy" id="1287878"/>
    <lineage>
        <taxon>Bacteria</taxon>
        <taxon>Bacillati</taxon>
        <taxon>Actinomycetota</taxon>
        <taxon>Actinomycetes</taxon>
        <taxon>Micromonosporales</taxon>
        <taxon>Micromonosporaceae</taxon>
        <taxon>Actinoplanes</taxon>
    </lineage>
</organism>
<keyword evidence="2" id="KW-0378">Hydrolase</keyword>
<dbReference type="InterPro" id="IPR026891">
    <property type="entry name" value="Fn3-like"/>
</dbReference>
<dbReference type="GO" id="GO:0008422">
    <property type="term" value="F:beta-glucosidase activity"/>
    <property type="evidence" value="ECO:0007669"/>
    <property type="project" value="UniProtKB-ARBA"/>
</dbReference>
<feature type="domain" description="Fibronectin type III-like" evidence="5">
    <location>
        <begin position="437"/>
        <end position="506"/>
    </location>
</feature>
<dbReference type="Gene3D" id="3.40.50.1700">
    <property type="entry name" value="Glycoside hydrolase family 3 C-terminal domain"/>
    <property type="match status" value="1"/>
</dbReference>
<evidence type="ECO:0000256" key="4">
    <source>
        <dbReference type="ARBA" id="ARBA00074219"/>
    </source>
</evidence>
<evidence type="ECO:0000256" key="3">
    <source>
        <dbReference type="ARBA" id="ARBA00058905"/>
    </source>
</evidence>
<dbReference type="SMART" id="SM01217">
    <property type="entry name" value="Fn3_like"/>
    <property type="match status" value="1"/>
</dbReference>
<gene>
    <name evidence="6" type="ORF">B0I29_12735</name>
</gene>
<dbReference type="PANTHER" id="PTHR42715:SF10">
    <property type="entry name" value="BETA-GLUCOSIDASE"/>
    <property type="match status" value="1"/>
</dbReference>
<protein>
    <recommendedName>
        <fullName evidence="4">Exo-alpha-(1-&gt;6)-L-arabinopyranosidase</fullName>
    </recommendedName>
</protein>
<dbReference type="AlphaFoldDB" id="A0A327YXM1"/>
<dbReference type="FunFam" id="2.60.40.10:FF:000495">
    <property type="entry name" value="Periplasmic beta-glucosidase"/>
    <property type="match status" value="1"/>
</dbReference>
<dbReference type="Pfam" id="PF01915">
    <property type="entry name" value="Glyco_hydro_3_C"/>
    <property type="match status" value="1"/>
</dbReference>
<evidence type="ECO:0000313" key="7">
    <source>
        <dbReference type="Proteomes" id="UP000249341"/>
    </source>
</evidence>
<dbReference type="InterPro" id="IPR036962">
    <property type="entry name" value="Glyco_hydro_3_N_sf"/>
</dbReference>
<evidence type="ECO:0000256" key="1">
    <source>
        <dbReference type="ARBA" id="ARBA00005336"/>
    </source>
</evidence>
<dbReference type="EMBL" id="QLMJ01000027">
    <property type="protein sequence ID" value="RAK26445.1"/>
    <property type="molecule type" value="Genomic_DNA"/>
</dbReference>
<dbReference type="PANTHER" id="PTHR42715">
    <property type="entry name" value="BETA-GLUCOSIDASE"/>
    <property type="match status" value="1"/>
</dbReference>
<comment type="caution">
    <text evidence="6">The sequence shown here is derived from an EMBL/GenBank/DDBJ whole genome shotgun (WGS) entry which is preliminary data.</text>
</comment>
<name>A0A327YXM1_9ACTN</name>
<dbReference type="SUPFAM" id="SSF52279">
    <property type="entry name" value="Beta-D-glucan exohydrolase, C-terminal domain"/>
    <property type="match status" value="1"/>
</dbReference>
<dbReference type="InterPro" id="IPR036881">
    <property type="entry name" value="Glyco_hydro_3_C_sf"/>
</dbReference>
<accession>A0A327YXM1</accession>
<dbReference type="RefSeq" id="WP_111654566.1">
    <property type="nucleotide sequence ID" value="NZ_JACHWI010000006.1"/>
</dbReference>
<dbReference type="Pfam" id="PF14310">
    <property type="entry name" value="Fn3-like"/>
    <property type="match status" value="1"/>
</dbReference>
<dbReference type="GO" id="GO:0005975">
    <property type="term" value="P:carbohydrate metabolic process"/>
    <property type="evidence" value="ECO:0007669"/>
    <property type="project" value="InterPro"/>
</dbReference>
<dbReference type="SUPFAM" id="SSF51445">
    <property type="entry name" value="(Trans)glycosidases"/>
    <property type="match status" value="1"/>
</dbReference>
<dbReference type="Proteomes" id="UP000249341">
    <property type="component" value="Unassembled WGS sequence"/>
</dbReference>